<dbReference type="RefSeq" id="WP_173125829.1">
    <property type="nucleotide sequence ID" value="NZ_JABRWJ010000006.1"/>
</dbReference>
<evidence type="ECO:0000313" key="2">
    <source>
        <dbReference type="Proteomes" id="UP000737171"/>
    </source>
</evidence>
<protein>
    <submittedName>
        <fullName evidence="1">Uncharacterized protein</fullName>
    </submittedName>
</protein>
<name>A0ABX2EL26_9BURK</name>
<accession>A0ABX2EL26</accession>
<dbReference type="EMBL" id="JABRWJ010000006">
    <property type="protein sequence ID" value="NRF69266.1"/>
    <property type="molecule type" value="Genomic_DNA"/>
</dbReference>
<evidence type="ECO:0000313" key="1">
    <source>
        <dbReference type="EMBL" id="NRF69266.1"/>
    </source>
</evidence>
<dbReference type="Proteomes" id="UP000737171">
    <property type="component" value="Unassembled WGS sequence"/>
</dbReference>
<keyword evidence="2" id="KW-1185">Reference proteome</keyword>
<comment type="caution">
    <text evidence="1">The sequence shown here is derived from an EMBL/GenBank/DDBJ whole genome shotgun (WGS) entry which is preliminary data.</text>
</comment>
<reference evidence="1 2" key="1">
    <citation type="submission" date="2020-05" db="EMBL/GenBank/DDBJ databases">
        <title>Aquincola sp. isolate from soil.</title>
        <authorList>
            <person name="Han J."/>
            <person name="Kim D.-U."/>
        </authorList>
    </citation>
    <scope>NUCLEOTIDE SEQUENCE [LARGE SCALE GENOMIC DNA]</scope>
    <source>
        <strain evidence="1 2">S2</strain>
    </source>
</reference>
<organism evidence="1 2">
    <name type="scientific">Pseudaquabacterium terrae</name>
    <dbReference type="NCBI Taxonomy" id="2732868"/>
    <lineage>
        <taxon>Bacteria</taxon>
        <taxon>Pseudomonadati</taxon>
        <taxon>Pseudomonadota</taxon>
        <taxon>Betaproteobacteria</taxon>
        <taxon>Burkholderiales</taxon>
        <taxon>Sphaerotilaceae</taxon>
        <taxon>Pseudaquabacterium</taxon>
    </lineage>
</organism>
<sequence>MSLILILLLLYIVGRVARAAWRLWSALPSRNADFGLVEGDTGGRP</sequence>
<proteinExistence type="predicted"/>
<gene>
    <name evidence="1" type="ORF">HLB44_19905</name>
</gene>